<evidence type="ECO:0000259" key="4">
    <source>
        <dbReference type="PROSITE" id="PS50102"/>
    </source>
</evidence>
<dbReference type="EMBL" id="VDCV01000010">
    <property type="protein sequence ID" value="KAB5538026.1"/>
    <property type="molecule type" value="Genomic_DNA"/>
</dbReference>
<name>A0A5N5L7I5_9ROSI</name>
<dbReference type="InterPro" id="IPR000504">
    <property type="entry name" value="RRM_dom"/>
</dbReference>
<dbReference type="PANTHER" id="PTHR32343:SF29">
    <property type="entry name" value="RNA-BINDING (RRM_RBD_RNP MOTIFS) FAMILY PROTEIN"/>
    <property type="match status" value="1"/>
</dbReference>
<accession>A0A5N5L7I5</accession>
<proteinExistence type="predicted"/>
<dbReference type="GO" id="GO:0003723">
    <property type="term" value="F:RNA binding"/>
    <property type="evidence" value="ECO:0007669"/>
    <property type="project" value="UniProtKB-UniRule"/>
</dbReference>
<dbReference type="Gene3D" id="3.30.70.330">
    <property type="match status" value="1"/>
</dbReference>
<keyword evidence="6" id="KW-1185">Reference proteome</keyword>
<comment type="caution">
    <text evidence="5">The sequence shown here is derived from an EMBL/GenBank/DDBJ whole genome shotgun (WGS) entry which is preliminary data.</text>
</comment>
<dbReference type="InterPro" id="IPR035979">
    <property type="entry name" value="RBD_domain_sf"/>
</dbReference>
<dbReference type="SUPFAM" id="SSF54928">
    <property type="entry name" value="RNA-binding domain, RBD"/>
    <property type="match status" value="1"/>
</dbReference>
<dbReference type="Proteomes" id="UP000326939">
    <property type="component" value="Chromosome 10"/>
</dbReference>
<feature type="compositionally biased region" description="Basic and acidic residues" evidence="2">
    <location>
        <begin position="281"/>
        <end position="290"/>
    </location>
</feature>
<dbReference type="InterPro" id="IPR012677">
    <property type="entry name" value="Nucleotide-bd_a/b_plait_sf"/>
</dbReference>
<feature type="signal peptide" evidence="3">
    <location>
        <begin position="1"/>
        <end position="17"/>
    </location>
</feature>
<evidence type="ECO:0000313" key="6">
    <source>
        <dbReference type="Proteomes" id="UP000326939"/>
    </source>
</evidence>
<organism evidence="5 6">
    <name type="scientific">Salix brachista</name>
    <dbReference type="NCBI Taxonomy" id="2182728"/>
    <lineage>
        <taxon>Eukaryota</taxon>
        <taxon>Viridiplantae</taxon>
        <taxon>Streptophyta</taxon>
        <taxon>Embryophyta</taxon>
        <taxon>Tracheophyta</taxon>
        <taxon>Spermatophyta</taxon>
        <taxon>Magnoliopsida</taxon>
        <taxon>eudicotyledons</taxon>
        <taxon>Gunneridae</taxon>
        <taxon>Pentapetalae</taxon>
        <taxon>rosids</taxon>
        <taxon>fabids</taxon>
        <taxon>Malpighiales</taxon>
        <taxon>Salicaceae</taxon>
        <taxon>Saliceae</taxon>
        <taxon>Salix</taxon>
    </lineage>
</organism>
<dbReference type="AlphaFoldDB" id="A0A5N5L7I5"/>
<dbReference type="SMART" id="SM00360">
    <property type="entry name" value="RRM"/>
    <property type="match status" value="1"/>
</dbReference>
<evidence type="ECO:0000256" key="3">
    <source>
        <dbReference type="SAM" id="SignalP"/>
    </source>
</evidence>
<feature type="region of interest" description="Disordered" evidence="2">
    <location>
        <begin position="281"/>
        <end position="326"/>
    </location>
</feature>
<feature type="domain" description="RRM" evidence="4">
    <location>
        <begin position="53"/>
        <end position="127"/>
    </location>
</feature>
<dbReference type="PANTHER" id="PTHR32343">
    <property type="entry name" value="SERINE/ARGININE-RICH SPLICING FACTOR"/>
    <property type="match status" value="1"/>
</dbReference>
<keyword evidence="1" id="KW-0694">RNA-binding</keyword>
<gene>
    <name evidence="5" type="ORF">DKX38_015559</name>
</gene>
<evidence type="ECO:0000313" key="5">
    <source>
        <dbReference type="EMBL" id="KAB5538026.1"/>
    </source>
</evidence>
<sequence>MGGGGLVLVSVLVSVQTMCFVMVPVQEDGGQKTEPPPQSNSTTNWTINVSDVRTVKVSNISLTATDIDIKEFFSFSGDILYVEMQRESETTQLAYVTFEESQGADTAMLLSGAIVADLSVLITPVEDYQLPPEAISSKLEKPPATDSAVKKAEDVVSTMLAKGFVLGKDAINKAKAFDERIHLTSNASATVASIDHKMGLSEKLSVGTAVVNEKVREMDEKFQVLVKTKTVLSVAEQKASSVGSAIMSNPYVSTGASWVSGAFTAVAKAAEDVSVMTREKVEKAEEEKMEIPVSERSSAHIHHNGSPAGEPPVIPIDSADSKLANI</sequence>
<dbReference type="Pfam" id="PF00076">
    <property type="entry name" value="RRM_1"/>
    <property type="match status" value="1"/>
</dbReference>
<keyword evidence="3" id="KW-0732">Signal</keyword>
<feature type="chain" id="PRO_5024304291" description="RRM domain-containing protein" evidence="3">
    <location>
        <begin position="18"/>
        <end position="326"/>
    </location>
</feature>
<reference evidence="6" key="1">
    <citation type="journal article" date="2019" name="Gigascience">
        <title>De novo genome assembly of the endangered Acer yangbiense, a plant species with extremely small populations endemic to Yunnan Province, China.</title>
        <authorList>
            <person name="Yang J."/>
            <person name="Wariss H.M."/>
            <person name="Tao L."/>
            <person name="Zhang R."/>
            <person name="Yun Q."/>
            <person name="Hollingsworth P."/>
            <person name="Dao Z."/>
            <person name="Luo G."/>
            <person name="Guo H."/>
            <person name="Ma Y."/>
            <person name="Sun W."/>
        </authorList>
    </citation>
    <scope>NUCLEOTIDE SEQUENCE [LARGE SCALE GENOMIC DNA]</scope>
    <source>
        <strain evidence="6">cv. br00</strain>
    </source>
</reference>
<evidence type="ECO:0000256" key="2">
    <source>
        <dbReference type="SAM" id="MobiDB-lite"/>
    </source>
</evidence>
<protein>
    <recommendedName>
        <fullName evidence="4">RRM domain-containing protein</fullName>
    </recommendedName>
</protein>
<dbReference type="PROSITE" id="PS50102">
    <property type="entry name" value="RRM"/>
    <property type="match status" value="1"/>
</dbReference>
<evidence type="ECO:0000256" key="1">
    <source>
        <dbReference type="PROSITE-ProRule" id="PRU00176"/>
    </source>
</evidence>